<accession>A0A382UZV4</accession>
<protein>
    <recommendedName>
        <fullName evidence="3">VWFA domain-containing protein</fullName>
    </recommendedName>
</protein>
<keyword evidence="1" id="KW-1133">Transmembrane helix</keyword>
<organism evidence="2">
    <name type="scientific">marine metagenome</name>
    <dbReference type="NCBI Taxonomy" id="408172"/>
    <lineage>
        <taxon>unclassified sequences</taxon>
        <taxon>metagenomes</taxon>
        <taxon>ecological metagenomes</taxon>
    </lineage>
</organism>
<evidence type="ECO:0000256" key="1">
    <source>
        <dbReference type="SAM" id="Phobius"/>
    </source>
</evidence>
<feature type="non-terminal residue" evidence="2">
    <location>
        <position position="197"/>
    </location>
</feature>
<evidence type="ECO:0008006" key="3">
    <source>
        <dbReference type="Google" id="ProtNLM"/>
    </source>
</evidence>
<sequence>MIELFGLDPEQFNEVSLSLATKDLPSGWVFLLFVFLLALWFFWTSLKRIHLPLRKTFIITLRIFVLSIVLFIFLQPELEFKKKHTLKNRIAVLVDDTKSMTIKTFPSEQSRIDFVRQAFKKNQNTLESLANIFQLDYYLISDQIESISSIGLDGRLSPKKISTDFAAVFSDLKKQYDGKSLQGVMLFSDGADLMVKP</sequence>
<feature type="transmembrane region" description="Helical" evidence="1">
    <location>
        <begin position="56"/>
        <end position="74"/>
    </location>
</feature>
<gene>
    <name evidence="2" type="ORF">METZ01_LOCUS392055</name>
</gene>
<feature type="transmembrane region" description="Helical" evidence="1">
    <location>
        <begin position="26"/>
        <end position="44"/>
    </location>
</feature>
<evidence type="ECO:0000313" key="2">
    <source>
        <dbReference type="EMBL" id="SVD39201.1"/>
    </source>
</evidence>
<keyword evidence="1" id="KW-0812">Transmembrane</keyword>
<dbReference type="PANTHER" id="PTHR37947:SF1">
    <property type="entry name" value="BLL2462 PROTEIN"/>
    <property type="match status" value="1"/>
</dbReference>
<name>A0A382UZV4_9ZZZZ</name>
<reference evidence="2" key="1">
    <citation type="submission" date="2018-05" db="EMBL/GenBank/DDBJ databases">
        <authorList>
            <person name="Lanie J.A."/>
            <person name="Ng W.-L."/>
            <person name="Kazmierczak K.M."/>
            <person name="Andrzejewski T.M."/>
            <person name="Davidsen T.M."/>
            <person name="Wayne K.J."/>
            <person name="Tettelin H."/>
            <person name="Glass J.I."/>
            <person name="Rusch D."/>
            <person name="Podicherti R."/>
            <person name="Tsui H.-C.T."/>
            <person name="Winkler M.E."/>
        </authorList>
    </citation>
    <scope>NUCLEOTIDE SEQUENCE</scope>
</reference>
<keyword evidence="1" id="KW-0472">Membrane</keyword>
<dbReference type="EMBL" id="UINC01147716">
    <property type="protein sequence ID" value="SVD39201.1"/>
    <property type="molecule type" value="Genomic_DNA"/>
</dbReference>
<dbReference type="PANTHER" id="PTHR37947">
    <property type="entry name" value="BLL2462 PROTEIN"/>
    <property type="match status" value="1"/>
</dbReference>
<dbReference type="AlphaFoldDB" id="A0A382UZV4"/>
<proteinExistence type="predicted"/>